<evidence type="ECO:0000313" key="3">
    <source>
        <dbReference type="EMBL" id="HIU53871.1"/>
    </source>
</evidence>
<name>A0A9D1SBD5_9PROT</name>
<reference evidence="3" key="2">
    <citation type="journal article" date="2021" name="PeerJ">
        <title>Extensive microbial diversity within the chicken gut microbiome revealed by metagenomics and culture.</title>
        <authorList>
            <person name="Gilroy R."/>
            <person name="Ravi A."/>
            <person name="Getino M."/>
            <person name="Pursley I."/>
            <person name="Horton D.L."/>
            <person name="Alikhan N.F."/>
            <person name="Baker D."/>
            <person name="Gharbi K."/>
            <person name="Hall N."/>
            <person name="Watson M."/>
            <person name="Adriaenssens E.M."/>
            <person name="Foster-Nyarko E."/>
            <person name="Jarju S."/>
            <person name="Secka A."/>
            <person name="Antonio M."/>
            <person name="Oren A."/>
            <person name="Chaudhuri R.R."/>
            <person name="La Ragione R."/>
            <person name="Hildebrand F."/>
            <person name="Pallen M.J."/>
        </authorList>
    </citation>
    <scope>NUCLEOTIDE SEQUENCE</scope>
    <source>
        <strain evidence="3">ChiW3-316</strain>
    </source>
</reference>
<comment type="caution">
    <text evidence="3">The sequence shown here is derived from an EMBL/GenBank/DDBJ whole genome shotgun (WGS) entry which is preliminary data.</text>
</comment>
<dbReference type="Gene3D" id="1.25.40.10">
    <property type="entry name" value="Tetratricopeptide repeat domain"/>
    <property type="match status" value="1"/>
</dbReference>
<sequence length="418" mass="45463">MMGSKLVQITRILVSAALSAGFLSSCSYIEKNTSPETYNTLTFGDEGAKEAAKATLAYSQGNFTEADEHVQMSLRQNPKNAQALMVGALNAEKLGLPNRARQYYEEIILSAGDQTTVLGSEDMQPRKMTEVAQKRLRLININQSKLIIEDDSGVKVFSISEEAAAKQGRSALEEALFIREQKNAANNKAVSEADVKAVEVLFTPQEQNIISRFLIMKELAENDMITKEEFLKARQSNIGGLLPLTNAPAGFTVDKPVPSPDMIIERINALKTATEDRAITPREFSAERNLIIEAILPPSPRQRLKPQAPAKDLLSAAKNLRKLEVIYDLGLVTSKEKAKEQAAIERNLGINVPAKPAAPQATTTKIVKDIEIIPAESLEANGAAPVNTAPAMPEITPARTPTVEPRPLLPDVSSPFNG</sequence>
<evidence type="ECO:0008006" key="5">
    <source>
        <dbReference type="Google" id="ProtNLM"/>
    </source>
</evidence>
<feature type="signal peptide" evidence="2">
    <location>
        <begin position="1"/>
        <end position="20"/>
    </location>
</feature>
<feature type="region of interest" description="Disordered" evidence="1">
    <location>
        <begin position="384"/>
        <end position="418"/>
    </location>
</feature>
<reference evidence="3" key="1">
    <citation type="submission" date="2020-10" db="EMBL/GenBank/DDBJ databases">
        <authorList>
            <person name="Gilroy R."/>
        </authorList>
    </citation>
    <scope>NUCLEOTIDE SEQUENCE</scope>
    <source>
        <strain evidence="3">ChiW3-316</strain>
    </source>
</reference>
<evidence type="ECO:0000256" key="1">
    <source>
        <dbReference type="SAM" id="MobiDB-lite"/>
    </source>
</evidence>
<accession>A0A9D1SBD5</accession>
<dbReference type="PROSITE" id="PS51257">
    <property type="entry name" value="PROKAR_LIPOPROTEIN"/>
    <property type="match status" value="1"/>
</dbReference>
<dbReference type="InterPro" id="IPR011990">
    <property type="entry name" value="TPR-like_helical_dom_sf"/>
</dbReference>
<evidence type="ECO:0000313" key="4">
    <source>
        <dbReference type="Proteomes" id="UP000824107"/>
    </source>
</evidence>
<organism evidence="3 4">
    <name type="scientific">Candidatus Scatocola faecipullorum</name>
    <dbReference type="NCBI Taxonomy" id="2840917"/>
    <lineage>
        <taxon>Bacteria</taxon>
        <taxon>Pseudomonadati</taxon>
        <taxon>Pseudomonadota</taxon>
        <taxon>Alphaproteobacteria</taxon>
        <taxon>Rhodospirillales</taxon>
        <taxon>Rhodospirillaceae</taxon>
        <taxon>Rhodospirillaceae incertae sedis</taxon>
        <taxon>Candidatus Scatocola</taxon>
    </lineage>
</organism>
<proteinExistence type="predicted"/>
<feature type="chain" id="PRO_5038438836" description="Tetratricopeptide repeat protein" evidence="2">
    <location>
        <begin position="21"/>
        <end position="418"/>
    </location>
</feature>
<protein>
    <recommendedName>
        <fullName evidence="5">Tetratricopeptide repeat protein</fullName>
    </recommendedName>
</protein>
<dbReference type="EMBL" id="DVNC01000050">
    <property type="protein sequence ID" value="HIU53871.1"/>
    <property type="molecule type" value="Genomic_DNA"/>
</dbReference>
<evidence type="ECO:0000256" key="2">
    <source>
        <dbReference type="SAM" id="SignalP"/>
    </source>
</evidence>
<keyword evidence="2" id="KW-0732">Signal</keyword>
<dbReference type="SUPFAM" id="SSF48452">
    <property type="entry name" value="TPR-like"/>
    <property type="match status" value="1"/>
</dbReference>
<dbReference type="Proteomes" id="UP000824107">
    <property type="component" value="Unassembled WGS sequence"/>
</dbReference>
<dbReference type="AlphaFoldDB" id="A0A9D1SBD5"/>
<gene>
    <name evidence="3" type="ORF">IAD20_07310</name>
</gene>